<keyword evidence="3" id="KW-0597">Phosphoprotein</keyword>
<dbReference type="EMBL" id="JAAMOX010000002">
    <property type="protein sequence ID" value="NIH54706.1"/>
    <property type="molecule type" value="Genomic_DNA"/>
</dbReference>
<dbReference type="Proteomes" id="UP000541033">
    <property type="component" value="Unassembled WGS sequence"/>
</dbReference>
<dbReference type="InterPro" id="IPR011712">
    <property type="entry name" value="Sig_transdc_His_kin_sub3_dim/P"/>
</dbReference>
<keyword evidence="9" id="KW-0472">Membrane</keyword>
<keyword evidence="9" id="KW-1133">Transmembrane helix</keyword>
<dbReference type="RefSeq" id="WP_167151216.1">
    <property type="nucleotide sequence ID" value="NZ_JAAMOX010000002.1"/>
</dbReference>
<dbReference type="Pfam" id="PF07730">
    <property type="entry name" value="HisKA_3"/>
    <property type="match status" value="1"/>
</dbReference>
<reference evidence="11 12" key="1">
    <citation type="submission" date="2020-02" db="EMBL/GenBank/DDBJ databases">
        <title>Sequencing the genomes of 1000 actinobacteria strains.</title>
        <authorList>
            <person name="Klenk H.-P."/>
        </authorList>
    </citation>
    <scope>NUCLEOTIDE SEQUENCE [LARGE SCALE GENOMIC DNA]</scope>
    <source>
        <strain evidence="11 12">DSM 27960</strain>
    </source>
</reference>
<feature type="transmembrane region" description="Helical" evidence="9">
    <location>
        <begin position="141"/>
        <end position="160"/>
    </location>
</feature>
<feature type="transmembrane region" description="Helical" evidence="9">
    <location>
        <begin position="75"/>
        <end position="104"/>
    </location>
</feature>
<evidence type="ECO:0000256" key="8">
    <source>
        <dbReference type="ARBA" id="ARBA00023012"/>
    </source>
</evidence>
<dbReference type="PANTHER" id="PTHR24421">
    <property type="entry name" value="NITRATE/NITRITE SENSOR PROTEIN NARX-RELATED"/>
    <property type="match status" value="1"/>
</dbReference>
<evidence type="ECO:0000259" key="10">
    <source>
        <dbReference type="Pfam" id="PF07730"/>
    </source>
</evidence>
<evidence type="ECO:0000256" key="4">
    <source>
        <dbReference type="ARBA" id="ARBA00022679"/>
    </source>
</evidence>
<dbReference type="GO" id="GO:0005524">
    <property type="term" value="F:ATP binding"/>
    <property type="evidence" value="ECO:0007669"/>
    <property type="project" value="UniProtKB-KW"/>
</dbReference>
<dbReference type="InterPro" id="IPR036890">
    <property type="entry name" value="HATPase_C_sf"/>
</dbReference>
<evidence type="ECO:0000256" key="1">
    <source>
        <dbReference type="ARBA" id="ARBA00000085"/>
    </source>
</evidence>
<keyword evidence="12" id="KW-1185">Reference proteome</keyword>
<evidence type="ECO:0000256" key="9">
    <source>
        <dbReference type="SAM" id="Phobius"/>
    </source>
</evidence>
<evidence type="ECO:0000256" key="6">
    <source>
        <dbReference type="ARBA" id="ARBA00022777"/>
    </source>
</evidence>
<dbReference type="CDD" id="cd16917">
    <property type="entry name" value="HATPase_UhpB-NarQ-NarX-like"/>
    <property type="match status" value="1"/>
</dbReference>
<keyword evidence="8" id="KW-0902">Two-component regulatory system</keyword>
<evidence type="ECO:0000256" key="7">
    <source>
        <dbReference type="ARBA" id="ARBA00022840"/>
    </source>
</evidence>
<proteinExistence type="predicted"/>
<dbReference type="Gene3D" id="1.20.5.1930">
    <property type="match status" value="1"/>
</dbReference>
<name>A0A7X5R326_9MICO</name>
<keyword evidence="7" id="KW-0067">ATP-binding</keyword>
<dbReference type="GO" id="GO:0046983">
    <property type="term" value="F:protein dimerization activity"/>
    <property type="evidence" value="ECO:0007669"/>
    <property type="project" value="InterPro"/>
</dbReference>
<organism evidence="11 12">
    <name type="scientific">Lysinibacter cavernae</name>
    <dbReference type="NCBI Taxonomy" id="1640652"/>
    <lineage>
        <taxon>Bacteria</taxon>
        <taxon>Bacillati</taxon>
        <taxon>Actinomycetota</taxon>
        <taxon>Actinomycetes</taxon>
        <taxon>Micrococcales</taxon>
        <taxon>Microbacteriaceae</taxon>
        <taxon>Lysinibacter</taxon>
    </lineage>
</organism>
<feature type="transmembrane region" description="Helical" evidence="9">
    <location>
        <begin position="110"/>
        <end position="129"/>
    </location>
</feature>
<dbReference type="InterPro" id="IPR050482">
    <property type="entry name" value="Sensor_HK_TwoCompSys"/>
</dbReference>
<sequence length="405" mass="41752">MPHTPEPKSRTRPPLLVRSSRTLERTVLGIVAVAYLLDAFMTAIGEWGPAALVGLALSATGLALGYRGRPLLGTLLVAAAPLAQAILGVDPIAIWSIGCFIAFLFTLRGAPGLLTGLIIGIANFGAAAFHEGTLDVSVDASASIAAFAALVGAAAGAASYGQRQYWSELEGRVEDAVATRDSAIKQGVAEERVRIARDLHDSIGHEIAVVSMHLGSAEAHLEHDPAAVPADLAAARAGVQSVLVEVQGILKILRVGDAVVDLAPTPQHGGVPQLVESFRSAGMTLETELDGLAHPLAQPVSAAAYRIVQEALTNAQKHGTGTASLRLSIAEAGTVSIEVVSMIANASALNHPSKRRAAEAPISGGHGIIGMRERAASVGGTVTTRSENNLFWLTAELPPNGVPTA</sequence>
<evidence type="ECO:0000313" key="11">
    <source>
        <dbReference type="EMBL" id="NIH54706.1"/>
    </source>
</evidence>
<accession>A0A7X5R326</accession>
<feature type="domain" description="Signal transduction histidine kinase subgroup 3 dimerisation and phosphoacceptor" evidence="10">
    <location>
        <begin position="191"/>
        <end position="254"/>
    </location>
</feature>
<dbReference type="AlphaFoldDB" id="A0A7X5R326"/>
<protein>
    <recommendedName>
        <fullName evidence="2">histidine kinase</fullName>
        <ecNumber evidence="2">2.7.13.3</ecNumber>
    </recommendedName>
</protein>
<keyword evidence="5" id="KW-0547">Nucleotide-binding</keyword>
<feature type="transmembrane region" description="Helical" evidence="9">
    <location>
        <begin position="50"/>
        <end position="68"/>
    </location>
</feature>
<comment type="catalytic activity">
    <reaction evidence="1">
        <text>ATP + protein L-histidine = ADP + protein N-phospho-L-histidine.</text>
        <dbReference type="EC" id="2.7.13.3"/>
    </reaction>
</comment>
<dbReference type="Gene3D" id="3.30.565.10">
    <property type="entry name" value="Histidine kinase-like ATPase, C-terminal domain"/>
    <property type="match status" value="1"/>
</dbReference>
<dbReference type="PANTHER" id="PTHR24421:SF10">
    <property type="entry name" value="NITRATE_NITRITE SENSOR PROTEIN NARQ"/>
    <property type="match status" value="1"/>
</dbReference>
<keyword evidence="6 11" id="KW-0418">Kinase</keyword>
<dbReference type="GO" id="GO:0000155">
    <property type="term" value="F:phosphorelay sensor kinase activity"/>
    <property type="evidence" value="ECO:0007669"/>
    <property type="project" value="InterPro"/>
</dbReference>
<evidence type="ECO:0000256" key="3">
    <source>
        <dbReference type="ARBA" id="ARBA00022553"/>
    </source>
</evidence>
<dbReference type="GO" id="GO:0016020">
    <property type="term" value="C:membrane"/>
    <property type="evidence" value="ECO:0007669"/>
    <property type="project" value="InterPro"/>
</dbReference>
<keyword evidence="4" id="KW-0808">Transferase</keyword>
<gene>
    <name evidence="11" type="ORF">FHX76_002602</name>
</gene>
<keyword evidence="9" id="KW-0812">Transmembrane</keyword>
<comment type="caution">
    <text evidence="11">The sequence shown here is derived from an EMBL/GenBank/DDBJ whole genome shotgun (WGS) entry which is preliminary data.</text>
</comment>
<dbReference type="EC" id="2.7.13.3" evidence="2"/>
<evidence type="ECO:0000256" key="2">
    <source>
        <dbReference type="ARBA" id="ARBA00012438"/>
    </source>
</evidence>
<evidence type="ECO:0000256" key="5">
    <source>
        <dbReference type="ARBA" id="ARBA00022741"/>
    </source>
</evidence>
<evidence type="ECO:0000313" key="12">
    <source>
        <dbReference type="Proteomes" id="UP000541033"/>
    </source>
</evidence>